<evidence type="ECO:0000313" key="6">
    <source>
        <dbReference type="Proteomes" id="UP000580856"/>
    </source>
</evidence>
<dbReference type="InterPro" id="IPR003593">
    <property type="entry name" value="AAA+_ATPase"/>
</dbReference>
<proteinExistence type="predicted"/>
<evidence type="ECO:0000256" key="1">
    <source>
        <dbReference type="ARBA" id="ARBA00022448"/>
    </source>
</evidence>
<reference evidence="5 6" key="1">
    <citation type="submission" date="2020-03" db="EMBL/GenBank/DDBJ databases">
        <title>Genomic Encyclopedia of Type Strains, Phase IV (KMG-IV): sequencing the most valuable type-strain genomes for metagenomic binning, comparative biology and taxonomic classification.</title>
        <authorList>
            <person name="Goeker M."/>
        </authorList>
    </citation>
    <scope>NUCLEOTIDE SEQUENCE [LARGE SCALE GENOMIC DNA]</scope>
    <source>
        <strain evidence="5 6">DSM 24233</strain>
    </source>
</reference>
<name>A0A846QHK3_9BACT</name>
<dbReference type="AlphaFoldDB" id="A0A846QHK3"/>
<dbReference type="Gene3D" id="3.40.50.300">
    <property type="entry name" value="P-loop containing nucleotide triphosphate hydrolases"/>
    <property type="match status" value="1"/>
</dbReference>
<dbReference type="Proteomes" id="UP000580856">
    <property type="component" value="Unassembled WGS sequence"/>
</dbReference>
<evidence type="ECO:0000256" key="3">
    <source>
        <dbReference type="ARBA" id="ARBA00022840"/>
    </source>
</evidence>
<keyword evidence="2" id="KW-0547">Nucleotide-binding</keyword>
<evidence type="ECO:0000256" key="2">
    <source>
        <dbReference type="ARBA" id="ARBA00022741"/>
    </source>
</evidence>
<accession>A0A846QHK3</accession>
<dbReference type="PANTHER" id="PTHR43423">
    <property type="entry name" value="ABC TRANSPORTER I FAMILY MEMBER 17"/>
    <property type="match status" value="1"/>
</dbReference>
<dbReference type="PROSITE" id="PS50893">
    <property type="entry name" value="ABC_TRANSPORTER_2"/>
    <property type="match status" value="1"/>
</dbReference>
<dbReference type="GO" id="GO:0005524">
    <property type="term" value="F:ATP binding"/>
    <property type="evidence" value="ECO:0007669"/>
    <property type="project" value="UniProtKB-KW"/>
</dbReference>
<dbReference type="InterPro" id="IPR027417">
    <property type="entry name" value="P-loop_NTPase"/>
</dbReference>
<dbReference type="SUPFAM" id="SSF52540">
    <property type="entry name" value="P-loop containing nucleoside triphosphate hydrolases"/>
    <property type="match status" value="1"/>
</dbReference>
<evidence type="ECO:0000313" key="5">
    <source>
        <dbReference type="EMBL" id="NJB68316.1"/>
    </source>
</evidence>
<dbReference type="InterPro" id="IPR003439">
    <property type="entry name" value="ABC_transporter-like_ATP-bd"/>
</dbReference>
<keyword evidence="6" id="KW-1185">Reference proteome</keyword>
<dbReference type="EMBL" id="JAATJA010000002">
    <property type="protein sequence ID" value="NJB68316.1"/>
    <property type="molecule type" value="Genomic_DNA"/>
</dbReference>
<keyword evidence="1" id="KW-0813">Transport</keyword>
<feature type="domain" description="ABC transporter" evidence="4">
    <location>
        <begin position="7"/>
        <end position="224"/>
    </location>
</feature>
<evidence type="ECO:0000259" key="4">
    <source>
        <dbReference type="PROSITE" id="PS50893"/>
    </source>
</evidence>
<dbReference type="PANTHER" id="PTHR43423:SF1">
    <property type="entry name" value="ABC TRANSPORTER I FAMILY MEMBER 17"/>
    <property type="match status" value="1"/>
</dbReference>
<protein>
    <submittedName>
        <fullName evidence="5">Putative ABC transport system ATP-binding protein</fullName>
    </submittedName>
</protein>
<dbReference type="Pfam" id="PF00005">
    <property type="entry name" value="ABC_tran"/>
    <property type="match status" value="1"/>
</dbReference>
<dbReference type="PROSITE" id="PS00211">
    <property type="entry name" value="ABC_TRANSPORTER_1"/>
    <property type="match status" value="1"/>
</dbReference>
<dbReference type="RefSeq" id="WP_167941394.1">
    <property type="nucleotide sequence ID" value="NZ_JAATJA010000002.1"/>
</dbReference>
<dbReference type="GO" id="GO:0016887">
    <property type="term" value="F:ATP hydrolysis activity"/>
    <property type="evidence" value="ECO:0007669"/>
    <property type="project" value="InterPro"/>
</dbReference>
<keyword evidence="3 5" id="KW-0067">ATP-binding</keyword>
<dbReference type="InterPro" id="IPR017871">
    <property type="entry name" value="ABC_transporter-like_CS"/>
</dbReference>
<dbReference type="SMART" id="SM00382">
    <property type="entry name" value="AAA"/>
    <property type="match status" value="1"/>
</dbReference>
<organism evidence="5 6">
    <name type="scientific">Desulfobaculum xiamenense</name>
    <dbReference type="NCBI Taxonomy" id="995050"/>
    <lineage>
        <taxon>Bacteria</taxon>
        <taxon>Pseudomonadati</taxon>
        <taxon>Thermodesulfobacteriota</taxon>
        <taxon>Desulfovibrionia</taxon>
        <taxon>Desulfovibrionales</taxon>
        <taxon>Desulfovibrionaceae</taxon>
        <taxon>Desulfobaculum</taxon>
    </lineage>
</organism>
<dbReference type="CDD" id="cd03228">
    <property type="entry name" value="ABCC_MRP_Like"/>
    <property type="match status" value="1"/>
</dbReference>
<comment type="caution">
    <text evidence="5">The sequence shown here is derived from an EMBL/GenBank/DDBJ whole genome shotgun (WGS) entry which is preliminary data.</text>
</comment>
<sequence>MSTTSAFTFEDVSFSHPGNGPCLAQARLTIPEGAFALVGGPSGAGKSTLLRLMNRLLEPDSGRILYRGRPLAEYDPPRLRREVATVGQEPTLVSGTVRDNLLLPYTFRVNADLVRPGDDTLEAWLARLLLDGVTLSSRASALSVGQRQRLCLIRTLLPAPRVLLMDEPTSALDAESREVVERAAEDLCADDGVTVVMVSHVEMRFSRVSPMRLHLAAGRLEVSA</sequence>
<gene>
    <name evidence="5" type="ORF">GGQ74_001989</name>
</gene>